<keyword evidence="2" id="KW-1003">Cell membrane</keyword>
<dbReference type="InterPro" id="IPR001851">
    <property type="entry name" value="ABC_transp_permease"/>
</dbReference>
<accession>A0ABN2RR37</accession>
<feature type="transmembrane region" description="Helical" evidence="7">
    <location>
        <begin position="161"/>
        <end position="179"/>
    </location>
</feature>
<keyword evidence="5 7" id="KW-0472">Membrane</keyword>
<keyword evidence="9" id="KW-1185">Reference proteome</keyword>
<comment type="caution">
    <text evidence="8">The sequence shown here is derived from an EMBL/GenBank/DDBJ whole genome shotgun (WGS) entry which is preliminary data.</text>
</comment>
<name>A0ABN2RR37_9MICO</name>
<organism evidence="8 9">
    <name type="scientific">Terrabacter lapilli</name>
    <dbReference type="NCBI Taxonomy" id="436231"/>
    <lineage>
        <taxon>Bacteria</taxon>
        <taxon>Bacillati</taxon>
        <taxon>Actinomycetota</taxon>
        <taxon>Actinomycetes</taxon>
        <taxon>Micrococcales</taxon>
        <taxon>Intrasporangiaceae</taxon>
        <taxon>Terrabacter</taxon>
    </lineage>
</organism>
<evidence type="ECO:0000313" key="9">
    <source>
        <dbReference type="Proteomes" id="UP001500013"/>
    </source>
</evidence>
<feature type="compositionally biased region" description="Polar residues" evidence="6">
    <location>
        <begin position="1"/>
        <end position="12"/>
    </location>
</feature>
<dbReference type="PANTHER" id="PTHR30482">
    <property type="entry name" value="HIGH-AFFINITY BRANCHED-CHAIN AMINO ACID TRANSPORT SYSTEM PERMEASE"/>
    <property type="match status" value="1"/>
</dbReference>
<feature type="transmembrane region" description="Helical" evidence="7">
    <location>
        <begin position="351"/>
        <end position="377"/>
    </location>
</feature>
<protein>
    <submittedName>
        <fullName evidence="8">Branched-chain amino acid ABC transporter permease</fullName>
    </submittedName>
</protein>
<evidence type="ECO:0000256" key="1">
    <source>
        <dbReference type="ARBA" id="ARBA00004651"/>
    </source>
</evidence>
<evidence type="ECO:0000256" key="3">
    <source>
        <dbReference type="ARBA" id="ARBA00022692"/>
    </source>
</evidence>
<dbReference type="CDD" id="cd06581">
    <property type="entry name" value="TM_PBP1_LivM_like"/>
    <property type="match status" value="1"/>
</dbReference>
<dbReference type="Proteomes" id="UP001500013">
    <property type="component" value="Unassembled WGS sequence"/>
</dbReference>
<dbReference type="RefSeq" id="WP_344059416.1">
    <property type="nucleotide sequence ID" value="NZ_BAAAPU010000003.1"/>
</dbReference>
<evidence type="ECO:0000313" key="8">
    <source>
        <dbReference type="EMBL" id="GAA1973468.1"/>
    </source>
</evidence>
<feature type="transmembrane region" description="Helical" evidence="7">
    <location>
        <begin position="261"/>
        <end position="281"/>
    </location>
</feature>
<evidence type="ECO:0000256" key="4">
    <source>
        <dbReference type="ARBA" id="ARBA00022989"/>
    </source>
</evidence>
<feature type="transmembrane region" description="Helical" evidence="7">
    <location>
        <begin position="107"/>
        <end position="127"/>
    </location>
</feature>
<evidence type="ECO:0000256" key="5">
    <source>
        <dbReference type="ARBA" id="ARBA00023136"/>
    </source>
</evidence>
<dbReference type="PANTHER" id="PTHR30482:SF17">
    <property type="entry name" value="ABC TRANSPORTER ATP-BINDING PROTEIN"/>
    <property type="match status" value="1"/>
</dbReference>
<keyword evidence="3 7" id="KW-0812">Transmembrane</keyword>
<sequence length="383" mass="39675">MTSPTDRLSATPTLPPATRQAPSASPEEGKPAGSRRQARTLGRLRAVGLPVVVVALLAYLPYVAVDLPGILPGRVNGPGSMQLLATCLVIGGVALSYDVLFGRTGLLSFGHALFVAAGSYLLTISLAEWSLPLPLALVTALALSTALALVVGAVALRVGGIAFAMVTLAFAQAASIIVLRNPGGVTGGEEGRTLDRDAVPDLLVGVANAPYRYWLALAFVVVTWVVVSLVVRSRAGHAMAAVRENAQRAAVLGFGTYRVRLLAFVLGSFLGSLGGIVHALVLGGSNPHLTTSEFTLSLLVMVVLGGAGHRWGAVLGGVLYTFADARLVEVSGAPFLQSLPDVVRQLLSQPLFILGAFFVVVVYFAPSGLTGIGGRLVRRTGSR</sequence>
<reference evidence="8 9" key="1">
    <citation type="journal article" date="2019" name="Int. J. Syst. Evol. Microbiol.">
        <title>The Global Catalogue of Microorganisms (GCM) 10K type strain sequencing project: providing services to taxonomists for standard genome sequencing and annotation.</title>
        <authorList>
            <consortium name="The Broad Institute Genomics Platform"/>
            <consortium name="The Broad Institute Genome Sequencing Center for Infectious Disease"/>
            <person name="Wu L."/>
            <person name="Ma J."/>
        </authorList>
    </citation>
    <scope>NUCLEOTIDE SEQUENCE [LARGE SCALE GENOMIC DNA]</scope>
    <source>
        <strain evidence="8 9">JCM 15628</strain>
    </source>
</reference>
<evidence type="ECO:0000256" key="7">
    <source>
        <dbReference type="SAM" id="Phobius"/>
    </source>
</evidence>
<dbReference type="Pfam" id="PF02653">
    <property type="entry name" value="BPD_transp_2"/>
    <property type="match status" value="1"/>
</dbReference>
<keyword evidence="4 7" id="KW-1133">Transmembrane helix</keyword>
<feature type="transmembrane region" description="Helical" evidence="7">
    <location>
        <begin position="133"/>
        <end position="154"/>
    </location>
</feature>
<proteinExistence type="predicted"/>
<dbReference type="InterPro" id="IPR043428">
    <property type="entry name" value="LivM-like"/>
</dbReference>
<feature type="transmembrane region" description="Helical" evidence="7">
    <location>
        <begin position="44"/>
        <end position="62"/>
    </location>
</feature>
<feature type="region of interest" description="Disordered" evidence="6">
    <location>
        <begin position="1"/>
        <end position="37"/>
    </location>
</feature>
<feature type="transmembrane region" description="Helical" evidence="7">
    <location>
        <begin position="211"/>
        <end position="231"/>
    </location>
</feature>
<dbReference type="EMBL" id="BAAAPU010000003">
    <property type="protein sequence ID" value="GAA1973468.1"/>
    <property type="molecule type" value="Genomic_DNA"/>
</dbReference>
<gene>
    <name evidence="8" type="ORF">GCM10009817_12100</name>
</gene>
<comment type="subcellular location">
    <subcellularLocation>
        <location evidence="1">Cell membrane</location>
        <topology evidence="1">Multi-pass membrane protein</topology>
    </subcellularLocation>
</comment>
<evidence type="ECO:0000256" key="6">
    <source>
        <dbReference type="SAM" id="MobiDB-lite"/>
    </source>
</evidence>
<feature type="transmembrane region" description="Helical" evidence="7">
    <location>
        <begin position="82"/>
        <end position="100"/>
    </location>
</feature>
<evidence type="ECO:0000256" key="2">
    <source>
        <dbReference type="ARBA" id="ARBA00022475"/>
    </source>
</evidence>